<protein>
    <submittedName>
        <fullName evidence="1">Uncharacterized protein</fullName>
    </submittedName>
</protein>
<dbReference type="EMBL" id="JAAAHW010000467">
    <property type="protein sequence ID" value="KAG0002126.1"/>
    <property type="molecule type" value="Genomic_DNA"/>
</dbReference>
<evidence type="ECO:0000313" key="1">
    <source>
        <dbReference type="EMBL" id="KAG0002126.1"/>
    </source>
</evidence>
<organism evidence="1 2">
    <name type="scientific">Modicella reniformis</name>
    <dbReference type="NCBI Taxonomy" id="1440133"/>
    <lineage>
        <taxon>Eukaryota</taxon>
        <taxon>Fungi</taxon>
        <taxon>Fungi incertae sedis</taxon>
        <taxon>Mucoromycota</taxon>
        <taxon>Mortierellomycotina</taxon>
        <taxon>Mortierellomycetes</taxon>
        <taxon>Mortierellales</taxon>
        <taxon>Mortierellaceae</taxon>
        <taxon>Modicella</taxon>
    </lineage>
</organism>
<accession>A0A9P6MI43</accession>
<keyword evidence="2" id="KW-1185">Reference proteome</keyword>
<sequence length="133" mass="15180">SQAFDPSNHGIKSDCEGKRLGAILKFDFEKTALVMKDSVDDAITNGKRLKTVFDCQVKDAKGELFSMELKSESIYLMRFIGFFVCPTDNTDMTNVLLNNLPILLWRSRELDIMIEALDQDAHDLQSWVRPSFE</sequence>
<dbReference type="OrthoDB" id="2406323at2759"/>
<proteinExistence type="predicted"/>
<dbReference type="AlphaFoldDB" id="A0A9P6MI43"/>
<dbReference type="Proteomes" id="UP000749646">
    <property type="component" value="Unassembled WGS sequence"/>
</dbReference>
<comment type="caution">
    <text evidence="1">The sequence shown here is derived from an EMBL/GenBank/DDBJ whole genome shotgun (WGS) entry which is preliminary data.</text>
</comment>
<name>A0A9P6MI43_9FUNG</name>
<gene>
    <name evidence="1" type="ORF">BGZ65_002901</name>
</gene>
<feature type="non-terminal residue" evidence="1">
    <location>
        <position position="1"/>
    </location>
</feature>
<evidence type="ECO:0000313" key="2">
    <source>
        <dbReference type="Proteomes" id="UP000749646"/>
    </source>
</evidence>
<reference evidence="1" key="1">
    <citation type="journal article" date="2020" name="Fungal Divers.">
        <title>Resolving the Mortierellaceae phylogeny through synthesis of multi-gene phylogenetics and phylogenomics.</title>
        <authorList>
            <person name="Vandepol N."/>
            <person name="Liber J."/>
            <person name="Desiro A."/>
            <person name="Na H."/>
            <person name="Kennedy M."/>
            <person name="Barry K."/>
            <person name="Grigoriev I.V."/>
            <person name="Miller A.N."/>
            <person name="O'Donnell K."/>
            <person name="Stajich J.E."/>
            <person name="Bonito G."/>
        </authorList>
    </citation>
    <scope>NUCLEOTIDE SEQUENCE</scope>
    <source>
        <strain evidence="1">MES-2147</strain>
    </source>
</reference>